<accession>A0A287EKX2</accession>
<evidence type="ECO:0000256" key="1">
    <source>
        <dbReference type="SAM" id="MobiDB-lite"/>
    </source>
</evidence>
<dbReference type="Gramene" id="HORVU.MOREX.r3.1HG0009100.1">
    <property type="protein sequence ID" value="HORVU.MOREX.r3.1HG0009100.1"/>
    <property type="gene ID" value="HORVU.MOREX.r3.1HG0009100"/>
</dbReference>
<dbReference type="Gramene" id="HORVU.MOREX.r2.1HG0006800.1">
    <property type="protein sequence ID" value="HORVU.MOREX.r2.1HG0006800.1"/>
    <property type="gene ID" value="HORVU.MOREX.r2.1HG0006800"/>
</dbReference>
<evidence type="ECO:0000259" key="2">
    <source>
        <dbReference type="Pfam" id="PF20241"/>
    </source>
</evidence>
<evidence type="ECO:0000313" key="4">
    <source>
        <dbReference type="Proteomes" id="UP000011116"/>
    </source>
</evidence>
<dbReference type="PANTHER" id="PTHR33065:SF205">
    <property type="entry name" value="DUF6598 DOMAIN-CONTAINING PROTEIN"/>
    <property type="match status" value="1"/>
</dbReference>
<feature type="domain" description="DUF6598" evidence="2">
    <location>
        <begin position="148"/>
        <end position="283"/>
    </location>
</feature>
<reference evidence="4" key="1">
    <citation type="journal article" date="2012" name="Nature">
        <title>A physical, genetic and functional sequence assembly of the barley genome.</title>
        <authorList>
            <consortium name="The International Barley Genome Sequencing Consortium"/>
            <person name="Mayer K.F."/>
            <person name="Waugh R."/>
            <person name="Brown J.W."/>
            <person name="Schulman A."/>
            <person name="Langridge P."/>
            <person name="Platzer M."/>
            <person name="Fincher G.B."/>
            <person name="Muehlbauer G.J."/>
            <person name="Sato K."/>
            <person name="Close T.J."/>
            <person name="Wise R.P."/>
            <person name="Stein N."/>
        </authorList>
    </citation>
    <scope>NUCLEOTIDE SEQUENCE [LARGE SCALE GENOMIC DNA]</scope>
    <source>
        <strain evidence="4">cv. Morex</strain>
    </source>
</reference>
<keyword evidence="4" id="KW-1185">Reference proteome</keyword>
<dbReference type="PANTHER" id="PTHR33065">
    <property type="entry name" value="OS07G0486400 PROTEIN"/>
    <property type="match status" value="1"/>
</dbReference>
<dbReference type="STRING" id="112509.A0A287EKX2"/>
<sequence>MFPRGEDSDDGWSTWSAREEGSDYDDDVDDGQGRDYYQEEDGNAQVILAETNCPGKLYPKSEALAEAIDRRWLDRFFKRTIEHSKLCKEIIALGDDDDTPFPPSPMKVFPEATSLCILGLRTCHHRVYRTHDTSTTPSTLGYREPSHMLQIFSMRLSSFEPTYPISVYGIFAIRDYLDRRRNYVFNRPRDAAITIEKQDSFVVPLCSPCRGMYVSDKALVEVDLWVKKERDESDDKQLISAYAEIDVRAEANVMFYTRISGDNCNLDLKFKVLSESVEAVIQVYA</sequence>
<evidence type="ECO:0000313" key="3">
    <source>
        <dbReference type="EnsemblPlants" id="HORVU.MOREX.r3.1HG0009100.1"/>
    </source>
</evidence>
<dbReference type="AlphaFoldDB" id="A0A287EKX2"/>
<dbReference type="InterPro" id="IPR046533">
    <property type="entry name" value="DUF6598"/>
</dbReference>
<dbReference type="Proteomes" id="UP000011116">
    <property type="component" value="Chromosome 1H"/>
</dbReference>
<reference evidence="3" key="2">
    <citation type="submission" date="2020-10" db="EMBL/GenBank/DDBJ databases">
        <authorList>
            <person name="Scholz U."/>
            <person name="Mascher M."/>
            <person name="Fiebig A."/>
        </authorList>
    </citation>
    <scope>NUCLEOTIDE SEQUENCE [LARGE SCALE GENOMIC DNA]</scope>
    <source>
        <strain evidence="3">cv. Morex</strain>
    </source>
</reference>
<name>A0A287EKX2_HORVV</name>
<feature type="region of interest" description="Disordered" evidence="1">
    <location>
        <begin position="1"/>
        <end position="41"/>
    </location>
</feature>
<dbReference type="InParanoid" id="A0A287EKX2"/>
<proteinExistence type="predicted"/>
<dbReference type="EnsemblPlants" id="HORVU.MOREX.r3.1HG0009100.1">
    <property type="protein sequence ID" value="HORVU.MOREX.r3.1HG0009100.1"/>
    <property type="gene ID" value="HORVU.MOREX.r3.1HG0009100"/>
</dbReference>
<protein>
    <recommendedName>
        <fullName evidence="2">DUF6598 domain-containing protein</fullName>
    </recommendedName>
</protein>
<dbReference type="Pfam" id="PF20241">
    <property type="entry name" value="DUF6598"/>
    <property type="match status" value="1"/>
</dbReference>
<organism evidence="3 4">
    <name type="scientific">Hordeum vulgare subsp. vulgare</name>
    <name type="common">Domesticated barley</name>
    <dbReference type="NCBI Taxonomy" id="112509"/>
    <lineage>
        <taxon>Eukaryota</taxon>
        <taxon>Viridiplantae</taxon>
        <taxon>Streptophyta</taxon>
        <taxon>Embryophyta</taxon>
        <taxon>Tracheophyta</taxon>
        <taxon>Spermatophyta</taxon>
        <taxon>Magnoliopsida</taxon>
        <taxon>Liliopsida</taxon>
        <taxon>Poales</taxon>
        <taxon>Poaceae</taxon>
        <taxon>BOP clade</taxon>
        <taxon>Pooideae</taxon>
        <taxon>Triticodae</taxon>
        <taxon>Triticeae</taxon>
        <taxon>Hordeinae</taxon>
        <taxon>Hordeum</taxon>
    </lineage>
</organism>
<reference evidence="3" key="3">
    <citation type="submission" date="2022-01" db="UniProtKB">
        <authorList>
            <consortium name="EnsemblPlants"/>
        </authorList>
    </citation>
    <scope>IDENTIFICATION</scope>
    <source>
        <strain evidence="3">subsp. vulgare</strain>
    </source>
</reference>